<evidence type="ECO:0000313" key="2">
    <source>
        <dbReference type="EMBL" id="EAU85311.1"/>
    </source>
</evidence>
<feature type="signal peptide" evidence="1">
    <location>
        <begin position="1"/>
        <end position="23"/>
    </location>
</feature>
<gene>
    <name evidence="2" type="ORF">CC1G_07581</name>
</gene>
<dbReference type="OMA" id="WQRRETR"/>
<accession>A8NUN9</accession>
<evidence type="ECO:0000313" key="3">
    <source>
        <dbReference type="Proteomes" id="UP000001861"/>
    </source>
</evidence>
<feature type="chain" id="PRO_5002724484" evidence="1">
    <location>
        <begin position="24"/>
        <end position="214"/>
    </location>
</feature>
<dbReference type="RefSeq" id="XP_001836498.1">
    <property type="nucleotide sequence ID" value="XM_001836446.1"/>
</dbReference>
<keyword evidence="1" id="KW-0732">Signal</keyword>
<dbReference type="OrthoDB" id="3236720at2759"/>
<dbReference type="KEGG" id="cci:CC1G_07581"/>
<name>A8NUN9_COPC7</name>
<dbReference type="GeneID" id="6013042"/>
<reference evidence="2 3" key="1">
    <citation type="journal article" date="2010" name="Proc. Natl. Acad. Sci. U.S.A.">
        <title>Insights into evolution of multicellular fungi from the assembled chromosomes of the mushroom Coprinopsis cinerea (Coprinus cinereus).</title>
        <authorList>
            <person name="Stajich J.E."/>
            <person name="Wilke S.K."/>
            <person name="Ahren D."/>
            <person name="Au C.H."/>
            <person name="Birren B.W."/>
            <person name="Borodovsky M."/>
            <person name="Burns C."/>
            <person name="Canback B."/>
            <person name="Casselton L.A."/>
            <person name="Cheng C.K."/>
            <person name="Deng J."/>
            <person name="Dietrich F.S."/>
            <person name="Fargo D.C."/>
            <person name="Farman M.L."/>
            <person name="Gathman A.C."/>
            <person name="Goldberg J."/>
            <person name="Guigo R."/>
            <person name="Hoegger P.J."/>
            <person name="Hooker J.B."/>
            <person name="Huggins A."/>
            <person name="James T.Y."/>
            <person name="Kamada T."/>
            <person name="Kilaru S."/>
            <person name="Kodira C."/>
            <person name="Kues U."/>
            <person name="Kupfer D."/>
            <person name="Kwan H.S."/>
            <person name="Lomsadze A."/>
            <person name="Li W."/>
            <person name="Lilly W.W."/>
            <person name="Ma L.J."/>
            <person name="Mackey A.J."/>
            <person name="Manning G."/>
            <person name="Martin F."/>
            <person name="Muraguchi H."/>
            <person name="Natvig D.O."/>
            <person name="Palmerini H."/>
            <person name="Ramesh M.A."/>
            <person name="Rehmeyer C.J."/>
            <person name="Roe B.A."/>
            <person name="Shenoy N."/>
            <person name="Stanke M."/>
            <person name="Ter-Hovhannisyan V."/>
            <person name="Tunlid A."/>
            <person name="Velagapudi R."/>
            <person name="Vision T.J."/>
            <person name="Zeng Q."/>
            <person name="Zolan M.E."/>
            <person name="Pukkila P.J."/>
        </authorList>
    </citation>
    <scope>NUCLEOTIDE SEQUENCE [LARGE SCALE GENOMIC DNA]</scope>
    <source>
        <strain evidence="3">Okayama-7 / 130 / ATCC MYA-4618 / FGSC 9003</strain>
    </source>
</reference>
<dbReference type="InParanoid" id="A8NUN9"/>
<dbReference type="VEuPathDB" id="FungiDB:CC1G_07581"/>
<evidence type="ECO:0000256" key="1">
    <source>
        <dbReference type="SAM" id="SignalP"/>
    </source>
</evidence>
<proteinExistence type="predicted"/>
<dbReference type="EMBL" id="AACS02000004">
    <property type="protein sequence ID" value="EAU85311.1"/>
    <property type="molecule type" value="Genomic_DNA"/>
</dbReference>
<dbReference type="eggNOG" id="ENOG502SR13">
    <property type="taxonomic scope" value="Eukaryota"/>
</dbReference>
<comment type="caution">
    <text evidence="2">The sequence shown here is derived from an EMBL/GenBank/DDBJ whole genome shotgun (WGS) entry which is preliminary data.</text>
</comment>
<protein>
    <submittedName>
        <fullName evidence="2">Uncharacterized protein</fullName>
    </submittedName>
</protein>
<dbReference type="AlphaFoldDB" id="A8NUN9"/>
<keyword evidence="3" id="KW-1185">Reference proteome</keyword>
<dbReference type="Proteomes" id="UP000001861">
    <property type="component" value="Unassembled WGS sequence"/>
</dbReference>
<sequence>MSSFFARFALLFVGLFALQTAFASPINQAPSRRSDITPVSFNLWGGFQSFNGFDDFFGVDNIFGLRNEQLIIEVLDVNNRAACRAPGRGVRQIQQQLAIVQELTKRIILEQACEVELQLLLLEQLRGGFSIFGEDIRRRRGRAPGFDLEVAQLILQLLDGDGKFRDIDFGFGGLDIGLHTVIPLGSNWDDHRSPGSILQLDDLIKIALSTGLRL</sequence>
<organism evidence="2 3">
    <name type="scientific">Coprinopsis cinerea (strain Okayama-7 / 130 / ATCC MYA-4618 / FGSC 9003)</name>
    <name type="common">Inky cap fungus</name>
    <name type="synonym">Hormographiella aspergillata</name>
    <dbReference type="NCBI Taxonomy" id="240176"/>
    <lineage>
        <taxon>Eukaryota</taxon>
        <taxon>Fungi</taxon>
        <taxon>Dikarya</taxon>
        <taxon>Basidiomycota</taxon>
        <taxon>Agaricomycotina</taxon>
        <taxon>Agaricomycetes</taxon>
        <taxon>Agaricomycetidae</taxon>
        <taxon>Agaricales</taxon>
        <taxon>Agaricineae</taxon>
        <taxon>Psathyrellaceae</taxon>
        <taxon>Coprinopsis</taxon>
    </lineage>
</organism>